<dbReference type="HOGENOM" id="CLU_934712_0_0_1"/>
<keyword evidence="6" id="KW-1185">Reference proteome</keyword>
<proteinExistence type="predicted"/>
<feature type="domain" description="Ig-like" evidence="3">
    <location>
        <begin position="36"/>
        <end position="115"/>
    </location>
</feature>
<dbReference type="AlphaFoldDB" id="B7Q5S7"/>
<dbReference type="InterPro" id="IPR007110">
    <property type="entry name" value="Ig-like_dom"/>
</dbReference>
<dbReference type="PANTHER" id="PTHR23278">
    <property type="entry name" value="SIDESTEP PROTEIN"/>
    <property type="match status" value="1"/>
</dbReference>
<dbReference type="Gene3D" id="2.60.40.10">
    <property type="entry name" value="Immunoglobulins"/>
    <property type="match status" value="1"/>
</dbReference>
<evidence type="ECO:0000313" key="5">
    <source>
        <dbReference type="EnsemblMetazoa" id="ISCW010738-PA"/>
    </source>
</evidence>
<dbReference type="EMBL" id="ABJB010210433">
    <property type="status" value="NOT_ANNOTATED_CDS"/>
    <property type="molecule type" value="Genomic_DNA"/>
</dbReference>
<reference evidence="4 6" key="1">
    <citation type="submission" date="2008-03" db="EMBL/GenBank/DDBJ databases">
        <title>Annotation of Ixodes scapularis.</title>
        <authorList>
            <consortium name="Ixodes scapularis Genome Project Consortium"/>
            <person name="Caler E."/>
            <person name="Hannick L.I."/>
            <person name="Bidwell S."/>
            <person name="Joardar V."/>
            <person name="Thiagarajan M."/>
            <person name="Amedeo P."/>
            <person name="Galinsky K.J."/>
            <person name="Schobel S."/>
            <person name="Inman J."/>
            <person name="Hostetler J."/>
            <person name="Miller J."/>
            <person name="Hammond M."/>
            <person name="Megy K."/>
            <person name="Lawson D."/>
            <person name="Kodira C."/>
            <person name="Sutton G."/>
            <person name="Meyer J."/>
            <person name="Hill C.A."/>
            <person name="Birren B."/>
            <person name="Nene V."/>
            <person name="Collins F."/>
            <person name="Alarcon-Chaidez F."/>
            <person name="Wikel S."/>
            <person name="Strausberg R."/>
        </authorList>
    </citation>
    <scope>NUCLEOTIDE SEQUENCE [LARGE SCALE GENOMIC DNA]</scope>
    <source>
        <strain evidence="6">Wikel</strain>
        <strain evidence="4">Wikel colony</strain>
    </source>
</reference>
<reference evidence="5" key="2">
    <citation type="submission" date="2020-05" db="UniProtKB">
        <authorList>
            <consortium name="EnsemblMetazoa"/>
        </authorList>
    </citation>
    <scope>IDENTIFICATION</scope>
    <source>
        <strain evidence="5">wikel</strain>
    </source>
</reference>
<dbReference type="VEuPathDB" id="VectorBase:ISCW010738"/>
<protein>
    <submittedName>
        <fullName evidence="4 5">Sidestep protein, putative</fullName>
    </submittedName>
</protein>
<dbReference type="InterPro" id="IPR013783">
    <property type="entry name" value="Ig-like_fold"/>
</dbReference>
<accession>B7Q5S7</accession>
<evidence type="ECO:0000256" key="2">
    <source>
        <dbReference type="SAM" id="MobiDB-lite"/>
    </source>
</evidence>
<keyword evidence="1" id="KW-1015">Disulfide bond</keyword>
<evidence type="ECO:0000259" key="3">
    <source>
        <dbReference type="PROSITE" id="PS50835"/>
    </source>
</evidence>
<dbReference type="InterPro" id="IPR036179">
    <property type="entry name" value="Ig-like_dom_sf"/>
</dbReference>
<dbReference type="EnsemblMetazoa" id="ISCW010738-RA">
    <property type="protein sequence ID" value="ISCW010738-PA"/>
    <property type="gene ID" value="ISCW010738"/>
</dbReference>
<dbReference type="PaxDb" id="6945-B7Q5S7"/>
<organism>
    <name type="scientific">Ixodes scapularis</name>
    <name type="common">Black-legged tick</name>
    <name type="synonym">Deer tick</name>
    <dbReference type="NCBI Taxonomy" id="6945"/>
    <lineage>
        <taxon>Eukaryota</taxon>
        <taxon>Metazoa</taxon>
        <taxon>Ecdysozoa</taxon>
        <taxon>Arthropoda</taxon>
        <taxon>Chelicerata</taxon>
        <taxon>Arachnida</taxon>
        <taxon>Acari</taxon>
        <taxon>Parasitiformes</taxon>
        <taxon>Ixodida</taxon>
        <taxon>Ixodoidea</taxon>
        <taxon>Ixodidae</taxon>
        <taxon>Ixodinae</taxon>
        <taxon>Ixodes</taxon>
    </lineage>
</organism>
<dbReference type="Pfam" id="PF08205">
    <property type="entry name" value="C2-set_2"/>
    <property type="match status" value="1"/>
</dbReference>
<name>B7Q5S7_IXOSC</name>
<dbReference type="VEuPathDB" id="VectorBase:ISCI010738"/>
<dbReference type="InParanoid" id="B7Q5S7"/>
<dbReference type="PROSITE" id="PS50835">
    <property type="entry name" value="IG_LIKE"/>
    <property type="match status" value="1"/>
</dbReference>
<dbReference type="EMBL" id="DS863199">
    <property type="protein sequence ID" value="EEC14199.1"/>
    <property type="molecule type" value="Genomic_DNA"/>
</dbReference>
<evidence type="ECO:0000313" key="4">
    <source>
        <dbReference type="EMBL" id="EEC14199.1"/>
    </source>
</evidence>
<sequence>MPGVSSAFPSVGAMGRRNCLSGVALLVVVACFAVRPLLAVVRRGDTPLSAEIPVEIVCEAVGSRPPAAITWWRNGVQLNQTFNHVSADGNESTSVVNFTPTSTDNGLQLMCRAQNPLLPGAVAEDVWVMRIYFGRGRPKRAIFPKAEAAPQESEEMEPRRRALLTRYLRTGGLFGDPSLGDRLQIRALRSSRSGNFAFQESLETGASPVATTWPGVREFNRRPDCAASPRSRVALTSVRLGHPSGSLFHVPSPHIVEVGLGSSFYLARPIALSEEQLRPGPHVPPRLNCRLKTSSHDR</sequence>
<dbReference type="PANTHER" id="PTHR23278:SF19">
    <property type="entry name" value="OBSCURIN"/>
    <property type="match status" value="1"/>
</dbReference>
<dbReference type="InterPro" id="IPR013162">
    <property type="entry name" value="CD80_C2-set"/>
</dbReference>
<dbReference type="EMBL" id="ABJB010897603">
    <property type="status" value="NOT_ANNOTATED_CDS"/>
    <property type="molecule type" value="Genomic_DNA"/>
</dbReference>
<feature type="region of interest" description="Disordered" evidence="2">
    <location>
        <begin position="277"/>
        <end position="298"/>
    </location>
</feature>
<gene>
    <name evidence="4" type="ORF">IscW_ISCW010738</name>
</gene>
<dbReference type="Proteomes" id="UP000001555">
    <property type="component" value="Unassembled WGS sequence"/>
</dbReference>
<dbReference type="SUPFAM" id="SSF48726">
    <property type="entry name" value="Immunoglobulin"/>
    <property type="match status" value="1"/>
</dbReference>
<evidence type="ECO:0000313" key="6">
    <source>
        <dbReference type="Proteomes" id="UP000001555"/>
    </source>
</evidence>
<evidence type="ECO:0000256" key="1">
    <source>
        <dbReference type="ARBA" id="ARBA00023157"/>
    </source>
</evidence>